<dbReference type="Proteomes" id="UP001154015">
    <property type="component" value="Unassembled WGS sequence"/>
</dbReference>
<proteinExistence type="predicted"/>
<dbReference type="EMBL" id="CAKXYP010000020">
    <property type="protein sequence ID" value="CAH9418795.1"/>
    <property type="molecule type" value="Genomic_DNA"/>
</dbReference>
<protein>
    <submittedName>
        <fullName evidence="1">Uncharacterized protein</fullName>
    </submittedName>
</protein>
<keyword evidence="2" id="KW-1185">Reference proteome</keyword>
<sequence length="55" mass="5918">MRCCCHPAMLPGPRGRMRRSSTGVSCLSYRGGLCKAGHRGPYRSRGNGGRLPCVP</sequence>
<reference evidence="1" key="1">
    <citation type="submission" date="2022-03" db="EMBL/GenBank/DDBJ databases">
        <authorList>
            <person name="Leyn A S."/>
        </authorList>
    </citation>
    <scope>NUCLEOTIDE SEQUENCE</scope>
    <source>
        <strain evidence="1">Streptomyces globisporus 4-3</strain>
    </source>
</reference>
<gene>
    <name evidence="1" type="ORF">SGL43_05847</name>
</gene>
<evidence type="ECO:0000313" key="1">
    <source>
        <dbReference type="EMBL" id="CAH9418795.1"/>
    </source>
</evidence>
<organism evidence="1 2">
    <name type="scientific">Streptomyces globisporus</name>
    <dbReference type="NCBI Taxonomy" id="1908"/>
    <lineage>
        <taxon>Bacteria</taxon>
        <taxon>Bacillati</taxon>
        <taxon>Actinomycetota</taxon>
        <taxon>Actinomycetes</taxon>
        <taxon>Kitasatosporales</taxon>
        <taxon>Streptomycetaceae</taxon>
        <taxon>Streptomyces</taxon>
    </lineage>
</organism>
<evidence type="ECO:0000313" key="2">
    <source>
        <dbReference type="Proteomes" id="UP001154015"/>
    </source>
</evidence>
<accession>A0ABM9H581</accession>
<name>A0ABM9H581_STRGL</name>
<comment type="caution">
    <text evidence="1">The sequence shown here is derived from an EMBL/GenBank/DDBJ whole genome shotgun (WGS) entry which is preliminary data.</text>
</comment>